<dbReference type="InterPro" id="IPR027417">
    <property type="entry name" value="P-loop_NTPase"/>
</dbReference>
<dbReference type="InterPro" id="IPR011545">
    <property type="entry name" value="DEAD/DEAH_box_helicase_dom"/>
</dbReference>
<protein>
    <submittedName>
        <fullName evidence="12">Ligase-associated DNA damage response DEXH box helicase</fullName>
    </submittedName>
</protein>
<evidence type="ECO:0000259" key="10">
    <source>
        <dbReference type="PROSITE" id="PS51192"/>
    </source>
</evidence>
<dbReference type="OrthoDB" id="9815222at2"/>
<dbReference type="Pfam" id="PF00271">
    <property type="entry name" value="Helicase_C"/>
    <property type="match status" value="1"/>
</dbReference>
<dbReference type="SMART" id="SM00490">
    <property type="entry name" value="HELICc"/>
    <property type="match status" value="1"/>
</dbReference>
<dbReference type="Proteomes" id="UP000315995">
    <property type="component" value="Chromosome"/>
</dbReference>
<proteinExistence type="inferred from homology"/>
<dbReference type="GO" id="GO:0016887">
    <property type="term" value="F:ATP hydrolysis activity"/>
    <property type="evidence" value="ECO:0007669"/>
    <property type="project" value="TreeGrafter"/>
</dbReference>
<dbReference type="InterPro" id="IPR045628">
    <property type="entry name" value="Lhr_WH_dom"/>
</dbReference>
<dbReference type="PIRSF" id="PIRSF037307">
    <property type="entry name" value="Lhr-like_helic_prd"/>
    <property type="match status" value="1"/>
</dbReference>
<dbReference type="GO" id="GO:0004386">
    <property type="term" value="F:helicase activity"/>
    <property type="evidence" value="ECO:0007669"/>
    <property type="project" value="UniProtKB-KW"/>
</dbReference>
<keyword evidence="13" id="KW-1185">Reference proteome</keyword>
<dbReference type="Gene3D" id="3.40.50.300">
    <property type="entry name" value="P-loop containing nucleotide triphosphate hydrolases"/>
    <property type="match status" value="2"/>
</dbReference>
<comment type="similarity">
    <text evidence="9">Belongs to the Lhr helicase family. Lhr-Core subfamily.</text>
</comment>
<keyword evidence="7" id="KW-0234">DNA repair</keyword>
<evidence type="ECO:0000256" key="7">
    <source>
        <dbReference type="ARBA" id="ARBA00023204"/>
    </source>
</evidence>
<evidence type="ECO:0000313" key="13">
    <source>
        <dbReference type="Proteomes" id="UP000315995"/>
    </source>
</evidence>
<dbReference type="RefSeq" id="WP_141196026.1">
    <property type="nucleotide sequence ID" value="NZ_CP041186.1"/>
</dbReference>
<dbReference type="PANTHER" id="PTHR47962">
    <property type="entry name" value="ATP-DEPENDENT HELICASE LHR-RELATED-RELATED"/>
    <property type="match status" value="1"/>
</dbReference>
<dbReference type="PROSITE" id="PS51192">
    <property type="entry name" value="HELICASE_ATP_BIND_1"/>
    <property type="match status" value="1"/>
</dbReference>
<dbReference type="InterPro" id="IPR052511">
    <property type="entry name" value="ATP-dep_Helicase"/>
</dbReference>
<keyword evidence="6" id="KW-0238">DNA-binding</keyword>
<dbReference type="SMART" id="SM00487">
    <property type="entry name" value="DEXDc"/>
    <property type="match status" value="1"/>
</dbReference>
<dbReference type="Pfam" id="PF00270">
    <property type="entry name" value="DEAD"/>
    <property type="match status" value="1"/>
</dbReference>
<dbReference type="GO" id="GO:0016874">
    <property type="term" value="F:ligase activity"/>
    <property type="evidence" value="ECO:0007669"/>
    <property type="project" value="UniProtKB-KW"/>
</dbReference>
<evidence type="ECO:0000256" key="4">
    <source>
        <dbReference type="ARBA" id="ARBA00022806"/>
    </source>
</evidence>
<keyword evidence="12" id="KW-0436">Ligase</keyword>
<feature type="domain" description="Helicase ATP-binding" evidence="10">
    <location>
        <begin position="24"/>
        <end position="202"/>
    </location>
</feature>
<dbReference type="GO" id="GO:0005524">
    <property type="term" value="F:ATP binding"/>
    <property type="evidence" value="ECO:0007669"/>
    <property type="project" value="UniProtKB-KW"/>
</dbReference>
<evidence type="ECO:0000256" key="5">
    <source>
        <dbReference type="ARBA" id="ARBA00022840"/>
    </source>
</evidence>
<dbReference type="SUPFAM" id="SSF52540">
    <property type="entry name" value="P-loop containing nucleoside triphosphate hydrolases"/>
    <property type="match status" value="1"/>
</dbReference>
<dbReference type="PROSITE" id="PS51194">
    <property type="entry name" value="HELICASE_CTER"/>
    <property type="match status" value="1"/>
</dbReference>
<evidence type="ECO:0000256" key="3">
    <source>
        <dbReference type="ARBA" id="ARBA00022801"/>
    </source>
</evidence>
<dbReference type="InterPro" id="IPR013701">
    <property type="entry name" value="Lhr-like_DEAD/DEAH_assoc"/>
</dbReference>
<dbReference type="CDD" id="cd18796">
    <property type="entry name" value="SF2_C_LHR"/>
    <property type="match status" value="1"/>
</dbReference>
<organism evidence="12 13">
    <name type="scientific">Persicimonas caeni</name>
    <dbReference type="NCBI Taxonomy" id="2292766"/>
    <lineage>
        <taxon>Bacteria</taxon>
        <taxon>Deltaproteobacteria</taxon>
        <taxon>Bradymonadales</taxon>
        <taxon>Bradymonadaceae</taxon>
        <taxon>Persicimonas</taxon>
    </lineage>
</organism>
<name>A0A4Y6PMS5_PERCE</name>
<accession>A0A4Y6PMS5</accession>
<feature type="domain" description="Helicase C-terminal" evidence="11">
    <location>
        <begin position="235"/>
        <end position="394"/>
    </location>
</feature>
<dbReference type="GO" id="GO:0006281">
    <property type="term" value="P:DNA repair"/>
    <property type="evidence" value="ECO:0007669"/>
    <property type="project" value="UniProtKB-KW"/>
</dbReference>
<dbReference type="Pfam" id="PF08494">
    <property type="entry name" value="DEAD_assoc"/>
    <property type="match status" value="1"/>
</dbReference>
<dbReference type="InterPro" id="IPR026362">
    <property type="entry name" value="DEXH_lig_assoc"/>
</dbReference>
<keyword evidence="1" id="KW-0547">Nucleotide-binding</keyword>
<evidence type="ECO:0000256" key="8">
    <source>
        <dbReference type="ARBA" id="ARBA00023235"/>
    </source>
</evidence>
<keyword evidence="3" id="KW-0378">Hydrolase</keyword>
<gene>
    <name evidence="12" type="ORF">FIV42_01885</name>
</gene>
<dbReference type="PANTHER" id="PTHR47962:SF3">
    <property type="entry name" value="LARGE ATP-DEPENDENT HELICASE-RELATED PROTEIN"/>
    <property type="match status" value="1"/>
</dbReference>
<dbReference type="InterPro" id="IPR017170">
    <property type="entry name" value="Lhr-like"/>
</dbReference>
<keyword evidence="2" id="KW-0227">DNA damage</keyword>
<dbReference type="GO" id="GO:0003677">
    <property type="term" value="F:DNA binding"/>
    <property type="evidence" value="ECO:0007669"/>
    <property type="project" value="UniProtKB-KW"/>
</dbReference>
<keyword evidence="8" id="KW-0413">Isomerase</keyword>
<accession>A0A5B8XYQ0</accession>
<evidence type="ECO:0000256" key="2">
    <source>
        <dbReference type="ARBA" id="ARBA00022763"/>
    </source>
</evidence>
<evidence type="ECO:0000256" key="1">
    <source>
        <dbReference type="ARBA" id="ARBA00022741"/>
    </source>
</evidence>
<dbReference type="EMBL" id="CP041186">
    <property type="protein sequence ID" value="QDG49529.1"/>
    <property type="molecule type" value="Genomic_DNA"/>
</dbReference>
<evidence type="ECO:0000256" key="6">
    <source>
        <dbReference type="ARBA" id="ARBA00023125"/>
    </source>
</evidence>
<reference evidence="12 13" key="1">
    <citation type="submission" date="2019-06" db="EMBL/GenBank/DDBJ databases">
        <title>Persicimonas caeni gen. nov., sp. nov., a predatory bacterium isolated from solar saltern.</title>
        <authorList>
            <person name="Wang S."/>
        </authorList>
    </citation>
    <scope>NUCLEOTIDE SEQUENCE [LARGE SCALE GENOMIC DNA]</scope>
    <source>
        <strain evidence="12 13">YN101</strain>
    </source>
</reference>
<dbReference type="AlphaFoldDB" id="A0A4Y6PMS5"/>
<dbReference type="Pfam" id="PF19306">
    <property type="entry name" value="WHD_Lhr"/>
    <property type="match status" value="1"/>
</dbReference>
<evidence type="ECO:0000259" key="11">
    <source>
        <dbReference type="PROSITE" id="PS51194"/>
    </source>
</evidence>
<keyword evidence="4" id="KW-0347">Helicase</keyword>
<keyword evidence="5" id="KW-0067">ATP-binding</keyword>
<sequence>MHHALTTWFTEHVGEPYGFQRAAWEAHAAGESGLIHVPTGAGKTYAAYLPALSEAIEGKSRGLRVLYISPLRAMSRDLAAALTAPVEDLDLDVDVETRTGDTSSSVRRRQRKSLPNVLVTTPESLSLLMSYANAERLLGGVKTVIVDEWHELVHTKRGTQVELGLARLRRWAPELKTWALTATLSNVDEAAEAAAGRGSAPTIIRADLERPIHVETAIPEHIDAFPWHGNLGLKMLPAVLDTIERGRSTLVFTNTRSQAEQWFHAILEAHPELAGAIGLHHGSIDRKQRAFVEQGLKSGEFEVVVATSSLDLGVDFSPVDRVVQIGSVKGIARLIQRAGRSGHRPGAACRVLCVPTNALQLFEFAAARRAVHAGELEPRRSMQKPLDVLAQHLVTCALGGGFEADALFDEVRESVAYAELTRAEFDAALALVEHGGETLKNYDFFQRVDHVDGRYVVESQRVARHHRSSIGTITSDPSVQLRYTNNKRLGTVEESFISRVKKGDRFVFAGRVLELVHFRDLKAYVRRVDGSPTRVPRWMGGRLPISTSLASALRHTLEQVRDDRLDTPELVAARPLIDAQRELSALPGAGTLLVERMESREGHHLFLYPFEGRLVHEGLAALFALRLGRVERGTYTLSANEYGVELLSPEPIPFERAVEAGLFDTANLLDDVRESINVGELAKRQFRSVARVAGLVFDGYPGSRKTNRQLQASAGLLYDVFDRYDPDNLLLDQSRKEVLELHFEQTRLADTLRRLADAELQVVDVPRPTPLGFPLLVERTAAQLSTESLRERIERMKRKWMQVD</sequence>
<evidence type="ECO:0000313" key="12">
    <source>
        <dbReference type="EMBL" id="QDG49529.1"/>
    </source>
</evidence>
<dbReference type="NCBIfam" id="TIGR04121">
    <property type="entry name" value="DEXH_lig_assoc"/>
    <property type="match status" value="1"/>
</dbReference>
<evidence type="ECO:0000256" key="9">
    <source>
        <dbReference type="ARBA" id="ARBA00093467"/>
    </source>
</evidence>
<dbReference type="InterPro" id="IPR014001">
    <property type="entry name" value="Helicase_ATP-bd"/>
</dbReference>
<dbReference type="InterPro" id="IPR001650">
    <property type="entry name" value="Helicase_C-like"/>
</dbReference>